<dbReference type="Proteomes" id="UP000521032">
    <property type="component" value="Unassembled WGS sequence"/>
</dbReference>
<evidence type="ECO:0000313" key="12">
    <source>
        <dbReference type="EMBL" id="CAD2080416.1"/>
    </source>
</evidence>
<evidence type="ECO:0000256" key="2">
    <source>
        <dbReference type="ARBA" id="ARBA00006797"/>
    </source>
</evidence>
<keyword evidence="13" id="KW-1185">Reference proteome</keyword>
<evidence type="ECO:0000256" key="3">
    <source>
        <dbReference type="ARBA" id="ARBA00014524"/>
    </source>
</evidence>
<evidence type="ECO:0000256" key="8">
    <source>
        <dbReference type="ARBA" id="ARBA00025422"/>
    </source>
</evidence>
<keyword evidence="7 11" id="KW-0472">Membrane</keyword>
<organism evidence="12 13">
    <name type="scientific">Phocicoccus schoeneichii</name>
    <dbReference type="NCBI Taxonomy" id="1812261"/>
    <lineage>
        <taxon>Bacteria</taxon>
        <taxon>Bacillati</taxon>
        <taxon>Bacillota</taxon>
        <taxon>Bacilli</taxon>
        <taxon>Bacillales</taxon>
        <taxon>Salinicoccaceae</taxon>
        <taxon>Phocicoccus</taxon>
    </lineage>
</organism>
<accession>A0A6V7RPQ0</accession>
<dbReference type="GO" id="GO:0005886">
    <property type="term" value="C:plasma membrane"/>
    <property type="evidence" value="ECO:0007669"/>
    <property type="project" value="UniProtKB-SubCell"/>
</dbReference>
<gene>
    <name evidence="12" type="primary">icaD</name>
    <name evidence="12" type="ORF">JEOSCH030_01823</name>
</gene>
<comment type="function">
    <text evidence="8">Necessary for the synthesis of poly-beta-1,6-N-acetyl-D-glucosamine (PNAG, also referred to as PIA), a biofilm adhesin polysaccharide. Is required for full IcaA N-acetylglucosaminyltransferase activity.</text>
</comment>
<evidence type="ECO:0000256" key="10">
    <source>
        <dbReference type="ARBA" id="ARBA00030190"/>
    </source>
</evidence>
<evidence type="ECO:0000313" key="13">
    <source>
        <dbReference type="Proteomes" id="UP000521032"/>
    </source>
</evidence>
<evidence type="ECO:0000256" key="7">
    <source>
        <dbReference type="ARBA" id="ARBA00023136"/>
    </source>
</evidence>
<keyword evidence="6 11" id="KW-1133">Transmembrane helix</keyword>
<dbReference type="AlphaFoldDB" id="A0A6V7RPQ0"/>
<feature type="transmembrane region" description="Helical" evidence="11">
    <location>
        <begin position="21"/>
        <end position="47"/>
    </location>
</feature>
<evidence type="ECO:0000256" key="9">
    <source>
        <dbReference type="ARBA" id="ARBA00030130"/>
    </source>
</evidence>
<keyword evidence="5 11" id="KW-0812">Transmembrane</keyword>
<evidence type="ECO:0000256" key="11">
    <source>
        <dbReference type="SAM" id="Phobius"/>
    </source>
</evidence>
<name>A0A6V7RPQ0_9BACL</name>
<dbReference type="InterPro" id="IPR020510">
    <property type="entry name" value="IcaD"/>
</dbReference>
<comment type="subcellular location">
    <subcellularLocation>
        <location evidence="1">Cell membrane</location>
        <topology evidence="1">Multi-pass membrane protein</topology>
    </subcellularLocation>
</comment>
<dbReference type="EMBL" id="CAJEWE010000016">
    <property type="protein sequence ID" value="CAD2080416.1"/>
    <property type="molecule type" value="Genomic_DNA"/>
</dbReference>
<evidence type="ECO:0000256" key="1">
    <source>
        <dbReference type="ARBA" id="ARBA00004651"/>
    </source>
</evidence>
<comment type="similarity">
    <text evidence="2">Belongs to the IcaD family.</text>
</comment>
<dbReference type="NCBIfam" id="TIGR03932">
    <property type="entry name" value="PIA_icaD"/>
    <property type="match status" value="1"/>
</dbReference>
<evidence type="ECO:0000256" key="6">
    <source>
        <dbReference type="ARBA" id="ARBA00022989"/>
    </source>
</evidence>
<dbReference type="RefSeq" id="WP_186088617.1">
    <property type="nucleotide sequence ID" value="NZ_BMDB01000002.1"/>
</dbReference>
<protein>
    <recommendedName>
        <fullName evidence="3">Poly-beta-1,6-N-acetyl-D-glucosamine synthesis protein IcaD</fullName>
    </recommendedName>
    <alternativeName>
        <fullName evidence="9">Biofilm polysaccharide intercellular adhesin synthesis protein IcaD</fullName>
    </alternativeName>
    <alternativeName>
        <fullName evidence="10">Intercellular adhesion protein D</fullName>
    </alternativeName>
</protein>
<evidence type="ECO:0000256" key="4">
    <source>
        <dbReference type="ARBA" id="ARBA00022475"/>
    </source>
</evidence>
<keyword evidence="4" id="KW-1003">Cell membrane</keyword>
<sequence>MDKSRPRKYPTVDSTLNIVREIIILVFSLIFWIYCYIAMIAIGGSLLKLNTNTVLLIRSVLNMEREGMNNVFLMMGISFGVIFIFLTLSLFFQKRKGSNYEEI</sequence>
<reference evidence="12 13" key="1">
    <citation type="submission" date="2020-07" db="EMBL/GenBank/DDBJ databases">
        <authorList>
            <person name="Criscuolo A."/>
        </authorList>
    </citation>
    <scope>NUCLEOTIDE SEQUENCE [LARGE SCALE GENOMIC DNA]</scope>
    <source>
        <strain evidence="13">CIP 111030</strain>
    </source>
</reference>
<feature type="transmembrane region" description="Helical" evidence="11">
    <location>
        <begin position="67"/>
        <end position="92"/>
    </location>
</feature>
<comment type="caution">
    <text evidence="12">The sequence shown here is derived from an EMBL/GenBank/DDBJ whole genome shotgun (WGS) entry which is preliminary data.</text>
</comment>
<evidence type="ECO:0000256" key="5">
    <source>
        <dbReference type="ARBA" id="ARBA00022692"/>
    </source>
</evidence>
<proteinExistence type="inferred from homology"/>